<feature type="region of interest" description="Disordered" evidence="1">
    <location>
        <begin position="665"/>
        <end position="689"/>
    </location>
</feature>
<reference evidence="2 3" key="1">
    <citation type="submission" date="2023-02" db="EMBL/GenBank/DDBJ databases">
        <title>LHISI_Scaffold_Assembly.</title>
        <authorList>
            <person name="Stuart O.P."/>
            <person name="Cleave R."/>
            <person name="Magrath M.J.L."/>
            <person name="Mikheyev A.S."/>
        </authorList>
    </citation>
    <scope>NUCLEOTIDE SEQUENCE [LARGE SCALE GENOMIC DNA]</scope>
    <source>
        <strain evidence="2">Daus_M_001</strain>
        <tissue evidence="2">Leg muscle</tissue>
    </source>
</reference>
<protein>
    <recommendedName>
        <fullName evidence="4">Integrase zinc-binding domain-containing protein</fullName>
    </recommendedName>
</protein>
<feature type="compositionally biased region" description="Polar residues" evidence="1">
    <location>
        <begin position="665"/>
        <end position="679"/>
    </location>
</feature>
<dbReference type="Gene3D" id="3.30.70.270">
    <property type="match status" value="1"/>
</dbReference>
<dbReference type="EMBL" id="JARBHB010000007">
    <property type="protein sequence ID" value="KAJ8879439.1"/>
    <property type="molecule type" value="Genomic_DNA"/>
</dbReference>
<proteinExistence type="predicted"/>
<evidence type="ECO:0000313" key="2">
    <source>
        <dbReference type="EMBL" id="KAJ8879439.1"/>
    </source>
</evidence>
<name>A0ABQ9H569_9NEOP</name>
<dbReference type="InterPro" id="IPR043128">
    <property type="entry name" value="Rev_trsase/Diguanyl_cyclase"/>
</dbReference>
<comment type="caution">
    <text evidence="2">The sequence shown here is derived from an EMBL/GenBank/DDBJ whole genome shotgun (WGS) entry which is preliminary data.</text>
</comment>
<evidence type="ECO:0000313" key="3">
    <source>
        <dbReference type="Proteomes" id="UP001159363"/>
    </source>
</evidence>
<evidence type="ECO:0000256" key="1">
    <source>
        <dbReference type="SAM" id="MobiDB-lite"/>
    </source>
</evidence>
<organism evidence="2 3">
    <name type="scientific">Dryococelus australis</name>
    <dbReference type="NCBI Taxonomy" id="614101"/>
    <lineage>
        <taxon>Eukaryota</taxon>
        <taxon>Metazoa</taxon>
        <taxon>Ecdysozoa</taxon>
        <taxon>Arthropoda</taxon>
        <taxon>Hexapoda</taxon>
        <taxon>Insecta</taxon>
        <taxon>Pterygota</taxon>
        <taxon>Neoptera</taxon>
        <taxon>Polyneoptera</taxon>
        <taxon>Phasmatodea</taxon>
        <taxon>Verophasmatodea</taxon>
        <taxon>Anareolatae</taxon>
        <taxon>Phasmatidae</taxon>
        <taxon>Eurycanthinae</taxon>
        <taxon>Dryococelus</taxon>
    </lineage>
</organism>
<gene>
    <name evidence="2" type="ORF">PR048_020047</name>
</gene>
<dbReference type="Proteomes" id="UP001159363">
    <property type="component" value="Chromosome 6"/>
</dbReference>
<accession>A0ABQ9H569</accession>
<evidence type="ECO:0008006" key="4">
    <source>
        <dbReference type="Google" id="ProtNLM"/>
    </source>
</evidence>
<keyword evidence="3" id="KW-1185">Reference proteome</keyword>
<sequence length="761" mass="85633">MQQHILDAMARHSSLRDTYKSSRLTNVVWKAFPIWQRRATFDNSVIPNEASIYNVVINMSFQGSVKYALIFAYERAWWLRCNNYAGQRGDASERWTHGIGFTYHWASFPHGSRWLGLAVFCSGWSGRLGRLAWVLPVGCLGAGWLAGTGVPLVACWLKETTSWGRVNPWRNARIVAFLLLPWWENFMGTKGATVHAVEGILYEDHIKFSVDADFLSDLVRYACFRHGKCMLPRVVLSGNISRFIGTRVLLIISFYSNSTLGTGPIRRALRGNAATGCRPVNNPENKISCSSEPVEELAPWEFQHLYLYPSTIWKVCKFSQTLGSVPFHKITSVESQRLRAMKGVICHINDITVFGKTLTEHDACLCNGLIKLQDEEWTLRLSKCSFKTVCDNLLIIGITKVANNSIAHPLPELIHSKVEFVLTKIHKQLHNGHHSIALAKKSIWWSRILQQLKDLIENCHTCVDLTPRKHESLLLSSEFSVRPWQVVRADKLRYGILHKKNNFDRRPAAKTLYQSQNFVAVQSQPISERYQYGVDKGCERECMVIRCLKLDKACGIATSTELQHCHFSWSEAYACFTSTPEEHVAQLAAAIVTLRTRQQRTVVTVHHLVGGACEIALTSAATTLCVLYDRYVIMITLCFVEAYNKGPCNSTAKQSTAPGTITQRANGIQQHDMPSTQQKNRTEEAGQEDTGYIGHQELLQTRDPSLYCSPRNITPAPPCCKIVLLAKPPATFSEGHASAIAHHWRAAPILPASTEDIRDES</sequence>